<proteinExistence type="predicted"/>
<reference evidence="1 2" key="1">
    <citation type="submission" date="2016-10" db="EMBL/GenBank/DDBJ databases">
        <authorList>
            <person name="de Groot N.N."/>
        </authorList>
    </citation>
    <scope>NUCLEOTIDE SEQUENCE [LARGE SCALE GENOMIC DNA]</scope>
    <source>
        <strain evidence="1 2">LMG 27941</strain>
    </source>
</reference>
<dbReference type="AlphaFoldDB" id="A0A1H9N3N0"/>
<name>A0A1H9N3N0_9PSED</name>
<evidence type="ECO:0000313" key="1">
    <source>
        <dbReference type="EMBL" id="SER30387.1"/>
    </source>
</evidence>
<protein>
    <submittedName>
        <fullName evidence="1">Uncharacterized protein</fullName>
    </submittedName>
</protein>
<sequence length="152" mass="17336">MKSRIIVETYVKVFDGFVDFFEFQGEERRLDQIEGALVLSINGKSLIDQSMFDYVDDLWSYLSEGLLKVSEGQAFSCFFPDQPIEVKLTPANGRLQVSVNCHSEVSVAADKDEFVRVMSEHARKFFTRLQEIEPGAKGTCDYALGHLNKIRR</sequence>
<gene>
    <name evidence="1" type="ORF">SAMN05216230_10736</name>
</gene>
<evidence type="ECO:0000313" key="2">
    <source>
        <dbReference type="Proteomes" id="UP000199221"/>
    </source>
</evidence>
<dbReference type="EMBL" id="FOEQ01000007">
    <property type="protein sequence ID" value="SER30387.1"/>
    <property type="molecule type" value="Genomic_DNA"/>
</dbReference>
<dbReference type="GeneID" id="93679505"/>
<dbReference type="RefSeq" id="WP_094011650.1">
    <property type="nucleotide sequence ID" value="NZ_CP128543.1"/>
</dbReference>
<accession>A0A1H9N3N0</accession>
<dbReference type="Proteomes" id="UP000199221">
    <property type="component" value="Unassembled WGS sequence"/>
</dbReference>
<organism evidence="1 2">
    <name type="scientific">Pseudomonas soli</name>
    <dbReference type="NCBI Taxonomy" id="1306993"/>
    <lineage>
        <taxon>Bacteria</taxon>
        <taxon>Pseudomonadati</taxon>
        <taxon>Pseudomonadota</taxon>
        <taxon>Gammaproteobacteria</taxon>
        <taxon>Pseudomonadales</taxon>
        <taxon>Pseudomonadaceae</taxon>
        <taxon>Pseudomonas</taxon>
    </lineage>
</organism>